<evidence type="ECO:0000313" key="2">
    <source>
        <dbReference type="EMBL" id="PMB67008.1"/>
    </source>
</evidence>
<dbReference type="EMBL" id="MRVG01000007">
    <property type="protein sequence ID" value="PMB67008.1"/>
    <property type="molecule type" value="Genomic_DNA"/>
</dbReference>
<feature type="region of interest" description="Disordered" evidence="1">
    <location>
        <begin position="121"/>
        <end position="233"/>
    </location>
</feature>
<accession>A0A2N6NI94</accession>
<evidence type="ECO:0000313" key="3">
    <source>
        <dbReference type="Proteomes" id="UP000235728"/>
    </source>
</evidence>
<protein>
    <recommendedName>
        <fullName evidence="4">Pumilio domain-containing protein</fullName>
    </recommendedName>
</protein>
<sequence>MDDSRYRSQQQHQSSRNDLPISSLVSPPRNGTSRIVMQQSSPHDHRANLPRRFTTDSGRVPTLSGMTSPTKFPELSHDYSSSNKKMEYERIREQRRRFELEMQKLDQQQRREAHELAQMEEEMVRAGGHQSEPTTPPEYRDHNSGFPSMFSRPNRYSTSSLTSPPGIFNRPGRSGSQVTSPPSGIMQHRYGYDEPLPSRSVPTTRRNSDDEKEDAVRQDPSSHRSSNAYVHDTPSLHFQATILEAV</sequence>
<proteinExistence type="predicted"/>
<feature type="compositionally biased region" description="Low complexity" evidence="1">
    <location>
        <begin position="7"/>
        <end position="16"/>
    </location>
</feature>
<feature type="compositionally biased region" description="Polar residues" evidence="1">
    <location>
        <begin position="23"/>
        <end position="41"/>
    </location>
</feature>
<dbReference type="AlphaFoldDB" id="A0A2N6NI94"/>
<dbReference type="OMA" id="QMAPSFV"/>
<feature type="compositionally biased region" description="Polar residues" evidence="1">
    <location>
        <begin position="154"/>
        <end position="163"/>
    </location>
</feature>
<organism evidence="2 3">
    <name type="scientific">Beauveria bassiana</name>
    <name type="common">White muscardine disease fungus</name>
    <name type="synonym">Tritirachium shiotae</name>
    <dbReference type="NCBI Taxonomy" id="176275"/>
    <lineage>
        <taxon>Eukaryota</taxon>
        <taxon>Fungi</taxon>
        <taxon>Dikarya</taxon>
        <taxon>Ascomycota</taxon>
        <taxon>Pezizomycotina</taxon>
        <taxon>Sordariomycetes</taxon>
        <taxon>Hypocreomycetidae</taxon>
        <taxon>Hypocreales</taxon>
        <taxon>Cordycipitaceae</taxon>
        <taxon>Beauveria</taxon>
    </lineage>
</organism>
<reference evidence="2 3" key="1">
    <citation type="journal article" date="2016" name="Appl. Microbiol. Biotechnol.">
        <title>Characterization of T-DNA insertion mutants with decreased virulence in the entomopathogenic fungus Beauveria bassiana JEF-007.</title>
        <authorList>
            <person name="Kim S."/>
            <person name="Lee S.J."/>
            <person name="Nai Y.S."/>
            <person name="Yu J.S."/>
            <person name="Lee M.R."/>
            <person name="Yang Y.T."/>
            <person name="Kim J.S."/>
        </authorList>
    </citation>
    <scope>NUCLEOTIDE SEQUENCE [LARGE SCALE GENOMIC DNA]</scope>
    <source>
        <strain evidence="2 3">JEF-007</strain>
    </source>
</reference>
<feature type="compositionally biased region" description="Basic and acidic residues" evidence="1">
    <location>
        <begin position="206"/>
        <end position="222"/>
    </location>
</feature>
<evidence type="ECO:0000256" key="1">
    <source>
        <dbReference type="SAM" id="MobiDB-lite"/>
    </source>
</evidence>
<gene>
    <name evidence="2" type="ORF">BM221_006668</name>
</gene>
<dbReference type="Proteomes" id="UP000235728">
    <property type="component" value="Unassembled WGS sequence"/>
</dbReference>
<name>A0A2N6NI94_BEABA</name>
<comment type="caution">
    <text evidence="2">The sequence shown here is derived from an EMBL/GenBank/DDBJ whole genome shotgun (WGS) entry which is preliminary data.</text>
</comment>
<feature type="region of interest" description="Disordered" evidence="1">
    <location>
        <begin position="1"/>
        <end position="88"/>
    </location>
</feature>
<evidence type="ECO:0008006" key="4">
    <source>
        <dbReference type="Google" id="ProtNLM"/>
    </source>
</evidence>